<reference evidence="15 16" key="1">
    <citation type="submission" date="2015-06" db="EMBL/GenBank/DDBJ databases">
        <title>Draft genome sequence of an Alphaproteobacteria species associated to the Mediterranean sponge Oscarella lobularis.</title>
        <authorList>
            <person name="Jourda C."/>
            <person name="Santini S."/>
            <person name="Claverie J.-M."/>
        </authorList>
    </citation>
    <scope>NUCLEOTIDE SEQUENCE [LARGE SCALE GENOMIC DNA]</scope>
    <source>
        <strain evidence="15">IGS</strain>
    </source>
</reference>
<keyword evidence="10" id="KW-0902">Two-component regulatory system</keyword>
<dbReference type="CDD" id="cd00082">
    <property type="entry name" value="HisKA"/>
    <property type="match status" value="1"/>
</dbReference>
<dbReference type="Pfam" id="PF00512">
    <property type="entry name" value="HisKA"/>
    <property type="match status" value="1"/>
</dbReference>
<dbReference type="InterPro" id="IPR005467">
    <property type="entry name" value="His_kinase_dom"/>
</dbReference>
<evidence type="ECO:0000256" key="10">
    <source>
        <dbReference type="ARBA" id="ARBA00023012"/>
    </source>
</evidence>
<feature type="transmembrane region" description="Helical" evidence="13">
    <location>
        <begin position="160"/>
        <end position="180"/>
    </location>
</feature>
<dbReference type="SUPFAM" id="SSF55874">
    <property type="entry name" value="ATPase domain of HSP90 chaperone/DNA topoisomerase II/histidine kinase"/>
    <property type="match status" value="1"/>
</dbReference>
<keyword evidence="16" id="KW-1185">Reference proteome</keyword>
<dbReference type="SMART" id="SM00387">
    <property type="entry name" value="HATPase_c"/>
    <property type="match status" value="1"/>
</dbReference>
<feature type="transmembrane region" description="Helical" evidence="13">
    <location>
        <begin position="6"/>
        <end position="25"/>
    </location>
</feature>
<evidence type="ECO:0000256" key="11">
    <source>
        <dbReference type="ARBA" id="ARBA00023136"/>
    </source>
</evidence>
<dbReference type="InterPro" id="IPR036890">
    <property type="entry name" value="HATPase_C_sf"/>
</dbReference>
<keyword evidence="11 13" id="KW-0472">Membrane</keyword>
<dbReference type="InterPro" id="IPR050736">
    <property type="entry name" value="Sensor_HK_Regulatory"/>
</dbReference>
<keyword evidence="5" id="KW-0597">Phosphoprotein</keyword>
<keyword evidence="7 13" id="KW-0812">Transmembrane</keyword>
<dbReference type="Gene3D" id="1.20.1730.10">
    <property type="entry name" value="Sodium/glucose cotransporter"/>
    <property type="match status" value="1"/>
</dbReference>
<evidence type="ECO:0000256" key="9">
    <source>
        <dbReference type="ARBA" id="ARBA00022989"/>
    </source>
</evidence>
<feature type="transmembrane region" description="Helical" evidence="13">
    <location>
        <begin position="242"/>
        <end position="262"/>
    </location>
</feature>
<feature type="coiled-coil region" evidence="12">
    <location>
        <begin position="627"/>
        <end position="675"/>
    </location>
</feature>
<keyword evidence="9 13" id="KW-1133">Transmembrane helix</keyword>
<dbReference type="PROSITE" id="PS50283">
    <property type="entry name" value="NA_SOLUT_SYMP_3"/>
    <property type="match status" value="1"/>
</dbReference>
<evidence type="ECO:0000256" key="8">
    <source>
        <dbReference type="ARBA" id="ARBA00022777"/>
    </source>
</evidence>
<feature type="transmembrane region" description="Helical" evidence="13">
    <location>
        <begin position="325"/>
        <end position="348"/>
    </location>
</feature>
<evidence type="ECO:0000256" key="3">
    <source>
        <dbReference type="ARBA" id="ARBA00006434"/>
    </source>
</evidence>
<comment type="caution">
    <text evidence="15">The sequence shown here is derived from an EMBL/GenBank/DDBJ whole genome shotgun (WGS) entry which is preliminary data.</text>
</comment>
<dbReference type="SUPFAM" id="SSF47384">
    <property type="entry name" value="Homodimeric domain of signal transducing histidine kinase"/>
    <property type="match status" value="1"/>
</dbReference>
<evidence type="ECO:0000256" key="12">
    <source>
        <dbReference type="SAM" id="Coils"/>
    </source>
</evidence>
<dbReference type="FunFam" id="1.10.287.130:FF:000001">
    <property type="entry name" value="Two-component sensor histidine kinase"/>
    <property type="match status" value="1"/>
</dbReference>
<feature type="transmembrane region" description="Helical" evidence="13">
    <location>
        <begin position="443"/>
        <end position="465"/>
    </location>
</feature>
<feature type="transmembrane region" description="Helical" evidence="13">
    <location>
        <begin position="282"/>
        <end position="305"/>
    </location>
</feature>
<dbReference type="GO" id="GO:0022857">
    <property type="term" value="F:transmembrane transporter activity"/>
    <property type="evidence" value="ECO:0007669"/>
    <property type="project" value="InterPro"/>
</dbReference>
<feature type="transmembrane region" description="Helical" evidence="13">
    <location>
        <begin position="497"/>
        <end position="517"/>
    </location>
</feature>
<organism evidence="15 16">
    <name type="scientific">Candidatus Rhodobacter oscarellae</name>
    <dbReference type="NCBI Taxonomy" id="1675527"/>
    <lineage>
        <taxon>Bacteria</taxon>
        <taxon>Pseudomonadati</taxon>
        <taxon>Pseudomonadota</taxon>
        <taxon>Alphaproteobacteria</taxon>
        <taxon>Rhodobacterales</taxon>
        <taxon>Rhodobacter group</taxon>
        <taxon>Rhodobacter</taxon>
    </lineage>
</organism>
<evidence type="ECO:0000256" key="13">
    <source>
        <dbReference type="SAM" id="Phobius"/>
    </source>
</evidence>
<feature type="transmembrane region" description="Helical" evidence="13">
    <location>
        <begin position="41"/>
        <end position="64"/>
    </location>
</feature>
<dbReference type="PATRIC" id="fig|1675527.3.peg.2213"/>
<dbReference type="InterPro" id="IPR038377">
    <property type="entry name" value="Na/Glc_symporter_sf"/>
</dbReference>
<dbReference type="CDD" id="cd00075">
    <property type="entry name" value="HATPase"/>
    <property type="match status" value="1"/>
</dbReference>
<evidence type="ECO:0000256" key="6">
    <source>
        <dbReference type="ARBA" id="ARBA00022679"/>
    </source>
</evidence>
<evidence type="ECO:0000256" key="4">
    <source>
        <dbReference type="ARBA" id="ARBA00012438"/>
    </source>
</evidence>
<feature type="domain" description="Histidine kinase" evidence="14">
    <location>
        <begin position="675"/>
        <end position="892"/>
    </location>
</feature>
<dbReference type="GO" id="GO:0016020">
    <property type="term" value="C:membrane"/>
    <property type="evidence" value="ECO:0007669"/>
    <property type="project" value="UniProtKB-SubCell"/>
</dbReference>
<accession>A0A0J9E381</accession>
<feature type="transmembrane region" description="Helical" evidence="13">
    <location>
        <begin position="192"/>
        <end position="219"/>
    </location>
</feature>
<dbReference type="PRINTS" id="PR00344">
    <property type="entry name" value="BCTRLSENSOR"/>
</dbReference>
<dbReference type="SMART" id="SM00388">
    <property type="entry name" value="HisKA"/>
    <property type="match status" value="1"/>
</dbReference>
<dbReference type="EC" id="2.7.13.3" evidence="4"/>
<dbReference type="InterPro" id="IPR001734">
    <property type="entry name" value="Na/solute_symporter"/>
</dbReference>
<feature type="transmembrane region" description="Helical" evidence="13">
    <location>
        <begin position="406"/>
        <end position="431"/>
    </location>
</feature>
<evidence type="ECO:0000256" key="1">
    <source>
        <dbReference type="ARBA" id="ARBA00000085"/>
    </source>
</evidence>
<dbReference type="Pfam" id="PF02518">
    <property type="entry name" value="HATPase_c"/>
    <property type="match status" value="1"/>
</dbReference>
<evidence type="ECO:0000313" key="16">
    <source>
        <dbReference type="Proteomes" id="UP000037178"/>
    </source>
</evidence>
<protein>
    <recommendedName>
        <fullName evidence="4">histidine kinase</fullName>
        <ecNumber evidence="4">2.7.13.3</ecNumber>
    </recommendedName>
</protein>
<dbReference type="Proteomes" id="UP000037178">
    <property type="component" value="Unassembled WGS sequence"/>
</dbReference>
<feature type="transmembrane region" description="Helical" evidence="13">
    <location>
        <begin position="381"/>
        <end position="400"/>
    </location>
</feature>
<dbReference type="STRING" id="1675527.AIOL_002097"/>
<dbReference type="Gene3D" id="3.30.565.10">
    <property type="entry name" value="Histidine kinase-like ATPase, C-terminal domain"/>
    <property type="match status" value="1"/>
</dbReference>
<proteinExistence type="inferred from homology"/>
<evidence type="ECO:0000256" key="5">
    <source>
        <dbReference type="ARBA" id="ARBA00022553"/>
    </source>
</evidence>
<sequence>MIGFDVLVGVCLGYVAILFAVAFAAEQRAQRAEVNWLRSPLIYTLSLSIYCTAWTFYGAVGYAVRSGLEFVTIYLGPTLVMIGWWWVVRKLVRIGRTQRITSIADLISSRYGKSNLLGVVVTVLAVVGTTPYIALQLQSVTLSFAVLAADEGTTLNPEDLQTTALIVAAGLAFFTILFGTRRLDTNERHPGVVTAIALEAAVKLIALLAVGIFVVWGVASGPADILARTEASRIAAWQPDGARWATLIFLAAAAFLCLPRMFQVMVVENADERHVAVASWAFPGYLFLMSLFVVPIAVVGLQTLPEGNPDLYVLTLPLALGEERLALLAFLGGFSSATSMVIVAAIALSTMVSNHIVMPIWLRAGDPGAVVSGDVRQVVMVSRRVSIGAILALGYLYFLFTGGTGALAAIGLIAFAGLAQVLPAMLGGIFWRGATRVGAAAGLILGFSVWAYTLFLPSFGGTFIMSETFLAQGPFGIAALRPQALLGMEGIDPLVHAVLWSILLNTAAFIVGSLFSFPRPLERLQGAQFVNVFEHSANPRGWSGGAAEAEDLLIMSQRILGSKEAQALFRTAAAVQGKSGDYADITPEFLETLERELASSVGAATAHAMISQIVGGSAVSMEDLLAVADETAQIMEYSLRLQEQSQELERTATQLREANEKLTALSIQKDAFLSQISHELRTPMTSIRAFSEILMAGSTQEAEQSRFSSIIHDEAKRLTRLLDDLLDLSVLENGQVTLNWQDADLHDILERAVAATTSMEGQPRLNVLRDPDAESIAFTTDADRLSQVFINLITNAQKYCTAEAPELRISVTQAGDGGGVHVDFVDNGAGIPRESEAVIFEKFSRLSDKSQAGGAGLGLAICREIMGKLGGSISYQPSEAGTAFRVILPQREAQAAE</sequence>
<dbReference type="Gene3D" id="1.10.287.130">
    <property type="match status" value="1"/>
</dbReference>
<keyword evidence="12" id="KW-0175">Coiled coil</keyword>
<comment type="catalytic activity">
    <reaction evidence="1">
        <text>ATP + protein L-histidine = ADP + protein N-phospho-L-histidine.</text>
        <dbReference type="EC" id="2.7.13.3"/>
    </reaction>
</comment>
<name>A0A0J9E381_9RHOB</name>
<comment type="subcellular location">
    <subcellularLocation>
        <location evidence="2">Membrane</location>
        <topology evidence="2">Multi-pass membrane protein</topology>
    </subcellularLocation>
</comment>
<dbReference type="PROSITE" id="PS50109">
    <property type="entry name" value="HIS_KIN"/>
    <property type="match status" value="1"/>
</dbReference>
<dbReference type="InterPro" id="IPR003661">
    <property type="entry name" value="HisK_dim/P_dom"/>
</dbReference>
<keyword evidence="6 15" id="KW-0808">Transferase</keyword>
<dbReference type="InterPro" id="IPR004358">
    <property type="entry name" value="Sig_transdc_His_kin-like_C"/>
</dbReference>
<evidence type="ECO:0000256" key="2">
    <source>
        <dbReference type="ARBA" id="ARBA00004141"/>
    </source>
</evidence>
<comment type="similarity">
    <text evidence="3">Belongs to the sodium:solute symporter (SSF) (TC 2.A.21) family.</text>
</comment>
<dbReference type="GO" id="GO:0000155">
    <property type="term" value="F:phosphorelay sensor kinase activity"/>
    <property type="evidence" value="ECO:0007669"/>
    <property type="project" value="InterPro"/>
</dbReference>
<evidence type="ECO:0000313" key="15">
    <source>
        <dbReference type="EMBL" id="KMW57137.1"/>
    </source>
</evidence>
<dbReference type="InterPro" id="IPR003594">
    <property type="entry name" value="HATPase_dom"/>
</dbReference>
<dbReference type="OrthoDB" id="9764438at2"/>
<dbReference type="InterPro" id="IPR036097">
    <property type="entry name" value="HisK_dim/P_sf"/>
</dbReference>
<dbReference type="AlphaFoldDB" id="A0A0J9E381"/>
<feature type="transmembrane region" description="Helical" evidence="13">
    <location>
        <begin position="116"/>
        <end position="135"/>
    </location>
</feature>
<dbReference type="PANTHER" id="PTHR43711">
    <property type="entry name" value="TWO-COMPONENT HISTIDINE KINASE"/>
    <property type="match status" value="1"/>
</dbReference>
<evidence type="ECO:0000256" key="7">
    <source>
        <dbReference type="ARBA" id="ARBA00022692"/>
    </source>
</evidence>
<dbReference type="EMBL" id="LFTY01000002">
    <property type="protein sequence ID" value="KMW57137.1"/>
    <property type="molecule type" value="Genomic_DNA"/>
</dbReference>
<evidence type="ECO:0000259" key="14">
    <source>
        <dbReference type="PROSITE" id="PS50109"/>
    </source>
</evidence>
<feature type="transmembrane region" description="Helical" evidence="13">
    <location>
        <begin position="70"/>
        <end position="88"/>
    </location>
</feature>
<keyword evidence="8 15" id="KW-0418">Kinase</keyword>
<dbReference type="CDD" id="cd10322">
    <property type="entry name" value="SLC5sbd"/>
    <property type="match status" value="1"/>
</dbReference>
<dbReference type="PANTHER" id="PTHR43711:SF31">
    <property type="entry name" value="HISTIDINE KINASE"/>
    <property type="match status" value="1"/>
</dbReference>
<gene>
    <name evidence="15" type="ORF">AIOL_002097</name>
</gene>